<feature type="compositionally biased region" description="Polar residues" evidence="1">
    <location>
        <begin position="237"/>
        <end position="256"/>
    </location>
</feature>
<feature type="compositionally biased region" description="Polar residues" evidence="1">
    <location>
        <begin position="111"/>
        <end position="124"/>
    </location>
</feature>
<sequence length="373" mass="40076">MSRPSSQHRVSVGSTATSLPHRSPYNRTHSYNASAGSLAGSNRISRRKSSTFSPAAHQAVLSSAMEHAVAEGSVPGNRRSSMSRTALAALNDGGHPSSLPQQGSMPERDTNSAVTDGPSLSSFQGVDRAKARMRRASDGTRLTKKEKAATGDLKWEHTPQWQQTSKFLISKHQQVQMLEAASVLVAMTGEAPGTTDSDNSSSPAASGSSERDDEPSSAETTPPPHADMAAYRDSKRYSGTSSAYSRSYQSVFSESAPNEHGFGHHRGWSSSSNRPLTAATSIAESYKDEDPADLAAAVGLLSCSWGTPNQRAANLPNDIPPVPPLPEKYANFSSYRRQTDVEMEDDDESSDDEPPQRMQPNDEDVEMFGKMDA</sequence>
<dbReference type="GeneID" id="89923873"/>
<feature type="compositionally biased region" description="Acidic residues" evidence="1">
    <location>
        <begin position="341"/>
        <end position="353"/>
    </location>
</feature>
<name>A0AAV9PLY5_9PEZI</name>
<feature type="region of interest" description="Disordered" evidence="1">
    <location>
        <begin position="1"/>
        <end position="154"/>
    </location>
</feature>
<organism evidence="2 3">
    <name type="scientific">Saxophila tyrrhenica</name>
    <dbReference type="NCBI Taxonomy" id="1690608"/>
    <lineage>
        <taxon>Eukaryota</taxon>
        <taxon>Fungi</taxon>
        <taxon>Dikarya</taxon>
        <taxon>Ascomycota</taxon>
        <taxon>Pezizomycotina</taxon>
        <taxon>Dothideomycetes</taxon>
        <taxon>Dothideomycetidae</taxon>
        <taxon>Mycosphaerellales</taxon>
        <taxon>Extremaceae</taxon>
        <taxon>Saxophila</taxon>
    </lineage>
</organism>
<feature type="compositionally biased region" description="Low complexity" evidence="1">
    <location>
        <begin position="196"/>
        <end position="208"/>
    </location>
</feature>
<feature type="compositionally biased region" description="Basic and acidic residues" evidence="1">
    <location>
        <begin position="127"/>
        <end position="154"/>
    </location>
</feature>
<evidence type="ECO:0000313" key="2">
    <source>
        <dbReference type="EMBL" id="KAK5173845.1"/>
    </source>
</evidence>
<dbReference type="EMBL" id="JAVRRT010000003">
    <property type="protein sequence ID" value="KAK5173845.1"/>
    <property type="molecule type" value="Genomic_DNA"/>
</dbReference>
<dbReference type="RefSeq" id="XP_064662540.1">
    <property type="nucleotide sequence ID" value="XM_064799785.1"/>
</dbReference>
<proteinExistence type="predicted"/>
<evidence type="ECO:0000313" key="3">
    <source>
        <dbReference type="Proteomes" id="UP001337655"/>
    </source>
</evidence>
<dbReference type="AlphaFoldDB" id="A0AAV9PLY5"/>
<gene>
    <name evidence="2" type="ORF">LTR77_002526</name>
</gene>
<evidence type="ECO:0000256" key="1">
    <source>
        <dbReference type="SAM" id="MobiDB-lite"/>
    </source>
</evidence>
<protein>
    <submittedName>
        <fullName evidence="2">Uncharacterized protein</fullName>
    </submittedName>
</protein>
<comment type="caution">
    <text evidence="2">The sequence shown here is derived from an EMBL/GenBank/DDBJ whole genome shotgun (WGS) entry which is preliminary data.</text>
</comment>
<reference evidence="2 3" key="1">
    <citation type="submission" date="2023-08" db="EMBL/GenBank/DDBJ databases">
        <title>Black Yeasts Isolated from many extreme environments.</title>
        <authorList>
            <person name="Coleine C."/>
            <person name="Stajich J.E."/>
            <person name="Selbmann L."/>
        </authorList>
    </citation>
    <scope>NUCLEOTIDE SEQUENCE [LARGE SCALE GENOMIC DNA]</scope>
    <source>
        <strain evidence="2 3">CCFEE 5935</strain>
    </source>
</reference>
<keyword evidence="3" id="KW-1185">Reference proteome</keyword>
<dbReference type="Proteomes" id="UP001337655">
    <property type="component" value="Unassembled WGS sequence"/>
</dbReference>
<feature type="region of interest" description="Disordered" evidence="1">
    <location>
        <begin position="190"/>
        <end position="275"/>
    </location>
</feature>
<feature type="region of interest" description="Disordered" evidence="1">
    <location>
        <begin position="310"/>
        <end position="373"/>
    </location>
</feature>
<feature type="compositionally biased region" description="Polar residues" evidence="1">
    <location>
        <begin position="1"/>
        <end position="43"/>
    </location>
</feature>
<accession>A0AAV9PLY5</accession>